<organism evidence="1 2">
    <name type="scientific">Streptomyces klenkii</name>
    <dbReference type="NCBI Taxonomy" id="1420899"/>
    <lineage>
        <taxon>Bacteria</taxon>
        <taxon>Bacillati</taxon>
        <taxon>Actinomycetota</taxon>
        <taxon>Actinomycetes</taxon>
        <taxon>Kitasatosporales</taxon>
        <taxon>Streptomycetaceae</taxon>
        <taxon>Streptomyces</taxon>
    </lineage>
</organism>
<sequence length="254" mass="28016">MRATLTNDVETAARDLADHGYCLLECPISPGAFERLRGRLLDVAEQERKDGSAFLYDGGNQRVFSLLNKGEEFEENVQDPTVMRVMEELLGVGFLLSSTHANIAGPGGAPMHLHADQTFARPPWPPYALVANSMWMLDDFTPENGATRLVPGSHLLGRQPDYERGEGNAATVPACAPAGSVMVFDGRLWHQTGANTTGLPRHGILNYYCRGYVRQQQNFFTGLKEEVAARAEPELRRLLGYENYFSLGMTDGLP</sequence>
<evidence type="ECO:0000313" key="1">
    <source>
        <dbReference type="EMBL" id="RKN65834.1"/>
    </source>
</evidence>
<dbReference type="EMBL" id="RBAM01000010">
    <property type="protein sequence ID" value="RKN65834.1"/>
    <property type="molecule type" value="Genomic_DNA"/>
</dbReference>
<keyword evidence="1" id="KW-0560">Oxidoreductase</keyword>
<accession>A0A3B0AZV7</accession>
<dbReference type="Pfam" id="PF05721">
    <property type="entry name" value="PhyH"/>
    <property type="match status" value="1"/>
</dbReference>
<keyword evidence="1" id="KW-0223">Dioxygenase</keyword>
<comment type="caution">
    <text evidence="1">The sequence shown here is derived from an EMBL/GenBank/DDBJ whole genome shotgun (WGS) entry which is preliminary data.</text>
</comment>
<dbReference type="InterPro" id="IPR008775">
    <property type="entry name" value="Phytyl_CoA_dOase-like"/>
</dbReference>
<dbReference type="PANTHER" id="PTHR20883">
    <property type="entry name" value="PHYTANOYL-COA DIOXYGENASE DOMAIN CONTAINING 1"/>
    <property type="match status" value="1"/>
</dbReference>
<gene>
    <name evidence="1" type="ORF">D7231_23720</name>
</gene>
<dbReference type="GO" id="GO:0016706">
    <property type="term" value="F:2-oxoglutarate-dependent dioxygenase activity"/>
    <property type="evidence" value="ECO:0007669"/>
    <property type="project" value="UniProtKB-ARBA"/>
</dbReference>
<dbReference type="Proteomes" id="UP000270343">
    <property type="component" value="Unassembled WGS sequence"/>
</dbReference>
<proteinExistence type="predicted"/>
<dbReference type="Gene3D" id="2.60.120.620">
    <property type="entry name" value="q2cbj1_9rhob like domain"/>
    <property type="match status" value="1"/>
</dbReference>
<keyword evidence="2" id="KW-1185">Reference proteome</keyword>
<dbReference type="GO" id="GO:0005506">
    <property type="term" value="F:iron ion binding"/>
    <property type="evidence" value="ECO:0007669"/>
    <property type="project" value="UniProtKB-ARBA"/>
</dbReference>
<dbReference type="PANTHER" id="PTHR20883:SF48">
    <property type="entry name" value="ECTOINE DIOXYGENASE"/>
    <property type="match status" value="1"/>
</dbReference>
<dbReference type="RefSeq" id="WP_120757562.1">
    <property type="nucleotide sequence ID" value="NZ_JBEXOE010000033.1"/>
</dbReference>
<dbReference type="AlphaFoldDB" id="A0A3B0AZV7"/>
<name>A0A3B0AZV7_9ACTN</name>
<reference evidence="1 2" key="1">
    <citation type="journal article" date="2015" name="Antonie Van Leeuwenhoek">
        <title>Streptomyces klenkii sp. nov., isolated from deep marine sediment.</title>
        <authorList>
            <person name="Veyisoglu A."/>
            <person name="Sahin N."/>
        </authorList>
    </citation>
    <scope>NUCLEOTIDE SEQUENCE [LARGE SCALE GENOMIC DNA]</scope>
    <source>
        <strain evidence="1 2">KCTC 29202</strain>
    </source>
</reference>
<dbReference type="SUPFAM" id="SSF51197">
    <property type="entry name" value="Clavaminate synthase-like"/>
    <property type="match status" value="1"/>
</dbReference>
<dbReference type="OrthoDB" id="9796766at2"/>
<protein>
    <submittedName>
        <fullName evidence="1">Phytanoyl-CoA dioxygenase family protein</fullName>
    </submittedName>
</protein>
<evidence type="ECO:0000313" key="2">
    <source>
        <dbReference type="Proteomes" id="UP000270343"/>
    </source>
</evidence>